<name>A0ABP7CDY8_9MICC</name>
<dbReference type="PANTHER" id="PTHR36848:SF2">
    <property type="entry name" value="SECRETED PROTEIN"/>
    <property type="match status" value="1"/>
</dbReference>
<dbReference type="Gene3D" id="2.60.120.260">
    <property type="entry name" value="Galactose-binding domain-like"/>
    <property type="match status" value="1"/>
</dbReference>
<organism evidence="1 2">
    <name type="scientific">Arthrobacter ginkgonis</name>
    <dbReference type="NCBI Taxonomy" id="1630594"/>
    <lineage>
        <taxon>Bacteria</taxon>
        <taxon>Bacillati</taxon>
        <taxon>Actinomycetota</taxon>
        <taxon>Actinomycetes</taxon>
        <taxon>Micrococcales</taxon>
        <taxon>Micrococcaceae</taxon>
        <taxon>Arthrobacter</taxon>
    </lineage>
</organism>
<dbReference type="SUPFAM" id="SSF49785">
    <property type="entry name" value="Galactose-binding domain-like"/>
    <property type="match status" value="1"/>
</dbReference>
<dbReference type="Pfam" id="PF17132">
    <property type="entry name" value="Glyco_hydro_106"/>
    <property type="match status" value="2"/>
</dbReference>
<dbReference type="InterPro" id="IPR053161">
    <property type="entry name" value="Ulvan_degrading_GH"/>
</dbReference>
<dbReference type="GO" id="GO:0016787">
    <property type="term" value="F:hydrolase activity"/>
    <property type="evidence" value="ECO:0007669"/>
    <property type="project" value="UniProtKB-KW"/>
</dbReference>
<keyword evidence="1" id="KW-0378">Hydrolase</keyword>
<dbReference type="InterPro" id="IPR008979">
    <property type="entry name" value="Galactose-bd-like_sf"/>
</dbReference>
<reference evidence="2" key="1">
    <citation type="journal article" date="2019" name="Int. J. Syst. Evol. Microbiol.">
        <title>The Global Catalogue of Microorganisms (GCM) 10K type strain sequencing project: providing services to taxonomists for standard genome sequencing and annotation.</title>
        <authorList>
            <consortium name="The Broad Institute Genomics Platform"/>
            <consortium name="The Broad Institute Genome Sequencing Center for Infectious Disease"/>
            <person name="Wu L."/>
            <person name="Ma J."/>
        </authorList>
    </citation>
    <scope>NUCLEOTIDE SEQUENCE [LARGE SCALE GENOMIC DNA]</scope>
    <source>
        <strain evidence="2">JCM 30742</strain>
    </source>
</reference>
<accession>A0ABP7CDY8</accession>
<protein>
    <submittedName>
        <fullName evidence="1">Glycosyl hydrolase</fullName>
    </submittedName>
</protein>
<comment type="caution">
    <text evidence="1">The sequence shown here is derived from an EMBL/GenBank/DDBJ whole genome shotgun (WGS) entry which is preliminary data.</text>
</comment>
<keyword evidence="2" id="KW-1185">Reference proteome</keyword>
<evidence type="ECO:0000313" key="1">
    <source>
        <dbReference type="EMBL" id="GAA3685779.1"/>
    </source>
</evidence>
<gene>
    <name evidence="1" type="ORF">GCM10023081_24010</name>
</gene>
<dbReference type="PROSITE" id="PS51318">
    <property type="entry name" value="TAT"/>
    <property type="match status" value="1"/>
</dbReference>
<dbReference type="Proteomes" id="UP001500752">
    <property type="component" value="Unassembled WGS sequence"/>
</dbReference>
<dbReference type="PANTHER" id="PTHR36848">
    <property type="entry name" value="DNA-BINDING PROTEIN (PUTATIVE SECRETED PROTEIN)-RELATED"/>
    <property type="match status" value="1"/>
</dbReference>
<dbReference type="EMBL" id="BAABEO010000017">
    <property type="protein sequence ID" value="GAA3685779.1"/>
    <property type="molecule type" value="Genomic_DNA"/>
</dbReference>
<sequence>MTAESPSGIHFMPKPSPTRRQLIGTAAIAGLGLAVWPSADQAAHGAPDQSPASDEAFARSFRKPPNTAAARFRWWWPNGHVEPIQIRREVAAIAKAGFGGLEIADVHHSVRSGLDPVGHGWATPAWKAGLEAALEEAVEQGVTIDVTAGPSWPSALPTVTPDDPAAVTELAHGTLELAGGSTYDGVVPAALHAAADGVTKQQLIAVQAVRIVTRSTRESTLEKSSLVDLTDQVVDGRLRWAAPDGEWLVLAYWQRGSGQMPEAGPHTSPDSYVVDHFSRLGTEAITGYWDRNILTPKIRRLLRTAGNTFFEDSLEMETESTLWTAGFLDEFRAQNGYDLLPYLPVVIESKEKYLYTYATDETSRVRDDVAQVFSNLYRDNHLLPLKKWANALGLELRIQAYGLETDTLEYSGLLDQPETESLGFKNLDDYRIMAGGRDMGGRTILSCEAAAYNGSAYAVPWSRVLTTVNSIYTAGVNQAVLHGFPYADAPGAQWPGFAAFSPYFNNAPGFSEAWGPRQPTWGHVPHIADYLRRTQWVLQSGRPRLDLVYYRQKGWASTGIGVQWGTNDGIPVGWSHGFLSAALLDWESAIVRNGRLAPDGPAYKAIIIEADAFRGRRPTLTVRAAERLYQLAADGLAVIFVGDWNNATVEGLPQGTDNVDIKKWMDRSLALPTVRLAGTATELPALLAELGIEREVAHEKSTLIHMHRALDDADLYYIANAKHAENRRLERVEQDIWIRSDKASDVPYRLDAWTGEINRVGQFTRDEGGIRVRVALDPGESTIIAVAAATWNRKRDAKLPQVLHTDADSVSVDGQSVSLRAASGGKYLASLAGGTTRTFTIPEVPAPATLRRWSVEIEDWQPGSVATETAKSRRSIELEELKPWSELPGFEDTSGLGVYRTTLRLDQRWSHGVGSYLKLGEVFDTFRVKVNGTELQAPASLQTVVDLGTALHPGENTIEIEVATTLLNRLRVSNPTVFGVAGRQRYGLIGPVELVPYGTVEVR</sequence>
<evidence type="ECO:0000313" key="2">
    <source>
        <dbReference type="Proteomes" id="UP001500752"/>
    </source>
</evidence>
<dbReference type="InterPro" id="IPR006311">
    <property type="entry name" value="TAT_signal"/>
</dbReference>
<proteinExistence type="predicted"/>